<protein>
    <submittedName>
        <fullName evidence="2">Uncharacterized protein</fullName>
    </submittedName>
</protein>
<keyword evidence="1" id="KW-1133">Transmembrane helix</keyword>
<dbReference type="EMBL" id="BAABGA010000066">
    <property type="protein sequence ID" value="GAA4463857.1"/>
    <property type="molecule type" value="Genomic_DNA"/>
</dbReference>
<dbReference type="Proteomes" id="UP001500840">
    <property type="component" value="Unassembled WGS sequence"/>
</dbReference>
<gene>
    <name evidence="2" type="ORF">GCM10023156_49570</name>
</gene>
<evidence type="ECO:0000313" key="2">
    <source>
        <dbReference type="EMBL" id="GAA4463857.1"/>
    </source>
</evidence>
<feature type="transmembrane region" description="Helical" evidence="1">
    <location>
        <begin position="20"/>
        <end position="37"/>
    </location>
</feature>
<keyword evidence="3" id="KW-1185">Reference proteome</keyword>
<comment type="caution">
    <text evidence="2">The sequence shown here is derived from an EMBL/GenBank/DDBJ whole genome shotgun (WGS) entry which is preliminary data.</text>
</comment>
<evidence type="ECO:0000256" key="1">
    <source>
        <dbReference type="SAM" id="Phobius"/>
    </source>
</evidence>
<sequence length="54" mass="5865">MVAAVGDPASRRTATAKSGAILWLSAMMTFIGLALYPREGNDEASSRWPKARKR</sequence>
<name>A0ABP8NAB2_9BACT</name>
<reference evidence="3" key="1">
    <citation type="journal article" date="2019" name="Int. J. Syst. Evol. Microbiol.">
        <title>The Global Catalogue of Microorganisms (GCM) 10K type strain sequencing project: providing services to taxonomists for standard genome sequencing and annotation.</title>
        <authorList>
            <consortium name="The Broad Institute Genomics Platform"/>
            <consortium name="The Broad Institute Genome Sequencing Center for Infectious Disease"/>
            <person name="Wu L."/>
            <person name="Ma J."/>
        </authorList>
    </citation>
    <scope>NUCLEOTIDE SEQUENCE [LARGE SCALE GENOMIC DNA]</scope>
    <source>
        <strain evidence="3">JCM 17759</strain>
    </source>
</reference>
<proteinExistence type="predicted"/>
<organism evidence="2 3">
    <name type="scientific">Novipirellula rosea</name>
    <dbReference type="NCBI Taxonomy" id="1031540"/>
    <lineage>
        <taxon>Bacteria</taxon>
        <taxon>Pseudomonadati</taxon>
        <taxon>Planctomycetota</taxon>
        <taxon>Planctomycetia</taxon>
        <taxon>Pirellulales</taxon>
        <taxon>Pirellulaceae</taxon>
        <taxon>Novipirellula</taxon>
    </lineage>
</organism>
<keyword evidence="1" id="KW-0472">Membrane</keyword>
<keyword evidence="1" id="KW-0812">Transmembrane</keyword>
<accession>A0ABP8NAB2</accession>
<evidence type="ECO:0000313" key="3">
    <source>
        <dbReference type="Proteomes" id="UP001500840"/>
    </source>
</evidence>